<accession>A0ABN2U9J7</accession>
<evidence type="ECO:0000256" key="3">
    <source>
        <dbReference type="RuleBase" id="RU000363"/>
    </source>
</evidence>
<evidence type="ECO:0000256" key="4">
    <source>
        <dbReference type="SAM" id="MobiDB-lite"/>
    </source>
</evidence>
<dbReference type="InterPro" id="IPR057326">
    <property type="entry name" value="KR_dom"/>
</dbReference>
<gene>
    <name evidence="6" type="ORF">GCM10009740_23910</name>
</gene>
<feature type="region of interest" description="Disordered" evidence="4">
    <location>
        <begin position="1"/>
        <end position="27"/>
    </location>
</feature>
<proteinExistence type="inferred from homology"/>
<dbReference type="Proteomes" id="UP001501285">
    <property type="component" value="Unassembled WGS sequence"/>
</dbReference>
<dbReference type="InterPro" id="IPR036291">
    <property type="entry name" value="NAD(P)-bd_dom_sf"/>
</dbReference>
<feature type="region of interest" description="Disordered" evidence="4">
    <location>
        <begin position="332"/>
        <end position="352"/>
    </location>
</feature>
<comment type="caution">
    <text evidence="6">The sequence shown here is derived from an EMBL/GenBank/DDBJ whole genome shotgun (WGS) entry which is preliminary data.</text>
</comment>
<dbReference type="SUPFAM" id="SSF51735">
    <property type="entry name" value="NAD(P)-binding Rossmann-fold domains"/>
    <property type="match status" value="1"/>
</dbReference>
<dbReference type="PRINTS" id="PR00081">
    <property type="entry name" value="GDHRDH"/>
</dbReference>
<dbReference type="EMBL" id="BAAANB010000021">
    <property type="protein sequence ID" value="GAA2032877.1"/>
    <property type="molecule type" value="Genomic_DNA"/>
</dbReference>
<evidence type="ECO:0000256" key="2">
    <source>
        <dbReference type="ARBA" id="ARBA00023002"/>
    </source>
</evidence>
<reference evidence="6 7" key="1">
    <citation type="journal article" date="2019" name="Int. J. Syst. Evol. Microbiol.">
        <title>The Global Catalogue of Microorganisms (GCM) 10K type strain sequencing project: providing services to taxonomists for standard genome sequencing and annotation.</title>
        <authorList>
            <consortium name="The Broad Institute Genomics Platform"/>
            <consortium name="The Broad Institute Genome Sequencing Center for Infectious Disease"/>
            <person name="Wu L."/>
            <person name="Ma J."/>
        </authorList>
    </citation>
    <scope>NUCLEOTIDE SEQUENCE [LARGE SCALE GENOMIC DNA]</scope>
    <source>
        <strain evidence="6 7">JCM 14283</strain>
    </source>
</reference>
<sequence length="352" mass="36110">MAPTGAAQPNDHEAATSSPATVDAGPPAVDRPVALVLGGSRGLGFLIARELLDRGHHVVLAARDEDELAEAGEALEGLGPLAVEPCDVRDRHQVGELVGKVEHTVGPIEVLLTVAGVIQAAPSESLALHEFEDAIDTMAWGPIHAAMTVLPHMRRRGHGRIGTITSIGGMVSPPHLLPYATAKFAAVGFSDGLAAALSGTGVTATTVVPGLMRTGGHVHARFGGDAPAEYAWFAPAASLPLVSVDAERAARRIVEGVLAGKAMVVLTPLAWVGIRVRGLAPATTTRLMGLAARMLPGPAPREGARTVEGAEARQRLASPVVNVLSTLGDRAARRIQGGGRPVEPGGDDSTPG</sequence>
<keyword evidence="7" id="KW-1185">Reference proteome</keyword>
<name>A0ABN2U9J7_9MICO</name>
<dbReference type="Gene3D" id="3.40.50.720">
    <property type="entry name" value="NAD(P)-binding Rossmann-like Domain"/>
    <property type="match status" value="1"/>
</dbReference>
<dbReference type="InterPro" id="IPR020904">
    <property type="entry name" value="Sc_DH/Rdtase_CS"/>
</dbReference>
<dbReference type="SMART" id="SM00822">
    <property type="entry name" value="PKS_KR"/>
    <property type="match status" value="1"/>
</dbReference>
<evidence type="ECO:0000313" key="7">
    <source>
        <dbReference type="Proteomes" id="UP001501285"/>
    </source>
</evidence>
<comment type="similarity">
    <text evidence="1 3">Belongs to the short-chain dehydrogenases/reductases (SDR) family.</text>
</comment>
<dbReference type="PANTHER" id="PTHR44196:SF1">
    <property type="entry name" value="DEHYDROGENASE_REDUCTASE SDR FAMILY MEMBER 7B"/>
    <property type="match status" value="1"/>
</dbReference>
<protein>
    <submittedName>
        <fullName evidence="6">SDR family oxidoreductase</fullName>
    </submittedName>
</protein>
<dbReference type="PRINTS" id="PR00080">
    <property type="entry name" value="SDRFAMILY"/>
</dbReference>
<dbReference type="RefSeq" id="WP_343991580.1">
    <property type="nucleotide sequence ID" value="NZ_BAAANB010000021.1"/>
</dbReference>
<dbReference type="Pfam" id="PF00106">
    <property type="entry name" value="adh_short"/>
    <property type="match status" value="1"/>
</dbReference>
<dbReference type="PANTHER" id="PTHR44196">
    <property type="entry name" value="DEHYDROGENASE/REDUCTASE SDR FAMILY MEMBER 7B"/>
    <property type="match status" value="1"/>
</dbReference>
<organism evidence="6 7">
    <name type="scientific">Terrabacter terrae</name>
    <dbReference type="NCBI Taxonomy" id="318434"/>
    <lineage>
        <taxon>Bacteria</taxon>
        <taxon>Bacillati</taxon>
        <taxon>Actinomycetota</taxon>
        <taxon>Actinomycetes</taxon>
        <taxon>Micrococcales</taxon>
        <taxon>Intrasporangiaceae</taxon>
        <taxon>Terrabacter</taxon>
    </lineage>
</organism>
<dbReference type="PROSITE" id="PS00061">
    <property type="entry name" value="ADH_SHORT"/>
    <property type="match status" value="1"/>
</dbReference>
<evidence type="ECO:0000259" key="5">
    <source>
        <dbReference type="SMART" id="SM00822"/>
    </source>
</evidence>
<dbReference type="InterPro" id="IPR002347">
    <property type="entry name" value="SDR_fam"/>
</dbReference>
<feature type="domain" description="Ketoreductase" evidence="5">
    <location>
        <begin position="32"/>
        <end position="215"/>
    </location>
</feature>
<evidence type="ECO:0000313" key="6">
    <source>
        <dbReference type="EMBL" id="GAA2032877.1"/>
    </source>
</evidence>
<keyword evidence="2" id="KW-0560">Oxidoreductase</keyword>
<evidence type="ECO:0000256" key="1">
    <source>
        <dbReference type="ARBA" id="ARBA00006484"/>
    </source>
</evidence>